<evidence type="ECO:0000313" key="2">
    <source>
        <dbReference type="Proteomes" id="UP001523392"/>
    </source>
</evidence>
<dbReference type="RefSeq" id="WP_252955149.1">
    <property type="nucleotide sequence ID" value="NZ_JAFIRR010000136.1"/>
</dbReference>
<dbReference type="Proteomes" id="UP001523392">
    <property type="component" value="Unassembled WGS sequence"/>
</dbReference>
<name>A0ABT1D9G3_9PROT</name>
<dbReference type="EMBL" id="JAFIRR010000136">
    <property type="protein sequence ID" value="MCO6418519.1"/>
    <property type="molecule type" value="Genomic_DNA"/>
</dbReference>
<evidence type="ECO:0000313" key="1">
    <source>
        <dbReference type="EMBL" id="MCO6418519.1"/>
    </source>
</evidence>
<sequence length="73" mass="7924">MPFRDDPADPELVEALRGAVRLLALRARDPDAALDALRTQLPQLLQPGLWPDSEILRALEQVLAEPLEGDGAG</sequence>
<organism evidence="1 2">
    <name type="scientific">Siccirubricoccus soli</name>
    <dbReference type="NCBI Taxonomy" id="2899147"/>
    <lineage>
        <taxon>Bacteria</taxon>
        <taxon>Pseudomonadati</taxon>
        <taxon>Pseudomonadota</taxon>
        <taxon>Alphaproteobacteria</taxon>
        <taxon>Acetobacterales</taxon>
        <taxon>Roseomonadaceae</taxon>
        <taxon>Siccirubricoccus</taxon>
    </lineage>
</organism>
<accession>A0ABT1D9G3</accession>
<comment type="caution">
    <text evidence="1">The sequence shown here is derived from an EMBL/GenBank/DDBJ whole genome shotgun (WGS) entry which is preliminary data.</text>
</comment>
<gene>
    <name evidence="1" type="ORF">JYK14_20470</name>
</gene>
<protein>
    <submittedName>
        <fullName evidence="1">Uncharacterized protein</fullName>
    </submittedName>
</protein>
<proteinExistence type="predicted"/>
<keyword evidence="2" id="KW-1185">Reference proteome</keyword>
<reference evidence="1 2" key="1">
    <citation type="submission" date="2021-12" db="EMBL/GenBank/DDBJ databases">
        <title>Siccirubricoccus leaddurans sp. nov., a high concentration Zn2+ tolerance bacterium.</title>
        <authorList>
            <person name="Cao Y."/>
        </authorList>
    </citation>
    <scope>NUCLEOTIDE SEQUENCE [LARGE SCALE GENOMIC DNA]</scope>
    <source>
        <strain evidence="1 2">KC 17139</strain>
    </source>
</reference>